<protein>
    <submittedName>
        <fullName evidence="6 7">Polyprotein of retroviral origin, putative</fullName>
        <ecNumber evidence="6">3.1.26.4</ecNumber>
    </submittedName>
</protein>
<dbReference type="EMBL" id="DS900693">
    <property type="protein sequence ID" value="EEC16152.1"/>
    <property type="molecule type" value="Genomic_DNA"/>
</dbReference>
<sequence>RVQSGSWGIWSVLGVSPDPEKVAAIRGSERPRTKEELRSVLGLCGYYREYDNNYAAKAIPLTTLTRRGVPDPIPWPQEAEDALIKLKDSLCNAVALYTPEPREPYWPFPDASATAAGACLAQVGEDGAEKPIAFASHRFTPTQTRWSTIEREAFAIIWALKEFDYWLFGARIHVVS</sequence>
<evidence type="ECO:0000256" key="1">
    <source>
        <dbReference type="ARBA" id="ARBA00022695"/>
    </source>
</evidence>
<dbReference type="Gene3D" id="3.10.20.370">
    <property type="match status" value="1"/>
</dbReference>
<reference evidence="6 8" key="1">
    <citation type="submission" date="2008-03" db="EMBL/GenBank/DDBJ databases">
        <title>Annotation of Ixodes scapularis.</title>
        <authorList>
            <consortium name="Ixodes scapularis Genome Project Consortium"/>
            <person name="Caler E."/>
            <person name="Hannick L.I."/>
            <person name="Bidwell S."/>
            <person name="Joardar V."/>
            <person name="Thiagarajan M."/>
            <person name="Amedeo P."/>
            <person name="Galinsky K.J."/>
            <person name="Schobel S."/>
            <person name="Inman J."/>
            <person name="Hostetler J."/>
            <person name="Miller J."/>
            <person name="Hammond M."/>
            <person name="Megy K."/>
            <person name="Lawson D."/>
            <person name="Kodira C."/>
            <person name="Sutton G."/>
            <person name="Meyer J."/>
            <person name="Hill C.A."/>
            <person name="Birren B."/>
            <person name="Nene V."/>
            <person name="Collins F."/>
            <person name="Alarcon-Chaidez F."/>
            <person name="Wikel S."/>
            <person name="Strausberg R."/>
        </authorList>
    </citation>
    <scope>NUCLEOTIDE SEQUENCE [LARGE SCALE GENOMIC DNA]</scope>
    <source>
        <strain evidence="8">Wikel</strain>
        <strain evidence="6">Wikel colony</strain>
    </source>
</reference>
<dbReference type="GO" id="GO:0004523">
    <property type="term" value="F:RNA-DNA hybrid ribonuclease activity"/>
    <property type="evidence" value="ECO:0007669"/>
    <property type="project" value="UniProtKB-EC"/>
</dbReference>
<dbReference type="HOGENOM" id="CLU_000384_33_3_1"/>
<dbReference type="CDD" id="cd09274">
    <property type="entry name" value="RNase_HI_RT_Ty3"/>
    <property type="match status" value="1"/>
</dbReference>
<keyword evidence="1" id="KW-0548">Nucleotidyltransferase</keyword>
<dbReference type="Pfam" id="PF17919">
    <property type="entry name" value="RT_RNaseH_2"/>
    <property type="match status" value="1"/>
</dbReference>
<dbReference type="EMBL" id="ABJB010507341">
    <property type="status" value="NOT_ANNOTATED_CDS"/>
    <property type="molecule type" value="Genomic_DNA"/>
</dbReference>
<evidence type="ECO:0000256" key="3">
    <source>
        <dbReference type="ARBA" id="ARBA00022759"/>
    </source>
</evidence>
<evidence type="ECO:0000313" key="7">
    <source>
        <dbReference type="EnsemblMetazoa" id="ISCW022089-PA"/>
    </source>
</evidence>
<feature type="non-terminal residue" evidence="6">
    <location>
        <position position="1"/>
    </location>
</feature>
<dbReference type="OrthoDB" id="6484178at2759"/>
<dbReference type="Gene3D" id="3.30.70.270">
    <property type="match status" value="1"/>
</dbReference>
<keyword evidence="3" id="KW-0255">Endonuclease</keyword>
<proteinExistence type="predicted"/>
<gene>
    <name evidence="6" type="ORF">IscW_ISCW022089</name>
</gene>
<feature type="domain" description="Reverse transcriptase/retrotransposon-derived protein RNase H-like" evidence="5">
    <location>
        <begin position="75"/>
        <end position="174"/>
    </location>
</feature>
<organism>
    <name type="scientific">Ixodes scapularis</name>
    <name type="common">Black-legged tick</name>
    <name type="synonym">Deer tick</name>
    <dbReference type="NCBI Taxonomy" id="6945"/>
    <lineage>
        <taxon>Eukaryota</taxon>
        <taxon>Metazoa</taxon>
        <taxon>Ecdysozoa</taxon>
        <taxon>Arthropoda</taxon>
        <taxon>Chelicerata</taxon>
        <taxon>Arachnida</taxon>
        <taxon>Acari</taxon>
        <taxon>Parasitiformes</taxon>
        <taxon>Ixodida</taxon>
        <taxon>Ixodoidea</taxon>
        <taxon>Ixodidae</taxon>
        <taxon>Ixodinae</taxon>
        <taxon>Ixodes</taxon>
    </lineage>
</organism>
<evidence type="ECO:0000259" key="5">
    <source>
        <dbReference type="Pfam" id="PF17919"/>
    </source>
</evidence>
<dbReference type="EC" id="3.1.26.4" evidence="6"/>
<dbReference type="EnsemblMetazoa" id="ISCW022089-RA">
    <property type="protein sequence ID" value="ISCW022089-PA"/>
    <property type="gene ID" value="ISCW022089"/>
</dbReference>
<dbReference type="VEuPathDB" id="VectorBase:ISCP_034252"/>
<dbReference type="SUPFAM" id="SSF56672">
    <property type="entry name" value="DNA/RNA polymerases"/>
    <property type="match status" value="1"/>
</dbReference>
<dbReference type="GO" id="GO:0003964">
    <property type="term" value="F:RNA-directed DNA polymerase activity"/>
    <property type="evidence" value="ECO:0007669"/>
    <property type="project" value="UniProtKB-KW"/>
</dbReference>
<evidence type="ECO:0000256" key="2">
    <source>
        <dbReference type="ARBA" id="ARBA00022722"/>
    </source>
</evidence>
<reference evidence="7" key="2">
    <citation type="submission" date="2020-05" db="UniProtKB">
        <authorList>
            <consortium name="EnsemblMetazoa"/>
        </authorList>
    </citation>
    <scope>IDENTIFICATION</scope>
    <source>
        <strain evidence="7">wikel</strain>
    </source>
</reference>
<evidence type="ECO:0000256" key="4">
    <source>
        <dbReference type="ARBA" id="ARBA00022918"/>
    </source>
</evidence>
<evidence type="ECO:0000313" key="6">
    <source>
        <dbReference type="EMBL" id="EEC16152.1"/>
    </source>
</evidence>
<dbReference type="InterPro" id="IPR051320">
    <property type="entry name" value="Viral_Replic_Matur_Polypro"/>
</dbReference>
<keyword evidence="4" id="KW-0695">RNA-directed DNA polymerase</keyword>
<accession>B7QBD0</accession>
<dbReference type="InterPro" id="IPR043128">
    <property type="entry name" value="Rev_trsase/Diguanyl_cyclase"/>
</dbReference>
<keyword evidence="6" id="KW-0378">Hydrolase</keyword>
<dbReference type="PANTHER" id="PTHR33064:SF37">
    <property type="entry name" value="RIBONUCLEASE H"/>
    <property type="match status" value="1"/>
</dbReference>
<name>B7QBD0_IXOSC</name>
<dbReference type="PaxDb" id="6945-B7QBD0"/>
<dbReference type="AlphaFoldDB" id="B7QBD0"/>
<dbReference type="PANTHER" id="PTHR33064">
    <property type="entry name" value="POL PROTEIN"/>
    <property type="match status" value="1"/>
</dbReference>
<keyword evidence="8" id="KW-1185">Reference proteome</keyword>
<dbReference type="VEuPathDB" id="VectorBase:ISCI022089"/>
<keyword evidence="2" id="KW-0540">Nuclease</keyword>
<dbReference type="InterPro" id="IPR041577">
    <property type="entry name" value="RT_RNaseH_2"/>
</dbReference>
<dbReference type="Proteomes" id="UP000001555">
    <property type="component" value="Unassembled WGS sequence"/>
</dbReference>
<dbReference type="InterPro" id="IPR043502">
    <property type="entry name" value="DNA/RNA_pol_sf"/>
</dbReference>
<dbReference type="STRING" id="6945.B7QBD0"/>
<dbReference type="FunFam" id="3.10.20.370:FF:000001">
    <property type="entry name" value="Retrovirus-related Pol polyprotein from transposon 17.6-like protein"/>
    <property type="match status" value="1"/>
</dbReference>
<evidence type="ECO:0000313" key="8">
    <source>
        <dbReference type="Proteomes" id="UP000001555"/>
    </source>
</evidence>
<keyword evidence="1" id="KW-0808">Transferase</keyword>
<feature type="non-terminal residue" evidence="6">
    <location>
        <position position="176"/>
    </location>
</feature>
<dbReference type="VEuPathDB" id="VectorBase:ISCW022089"/>